<dbReference type="Gene3D" id="3.40.50.10810">
    <property type="entry name" value="Tandem AAA-ATPase domain"/>
    <property type="match status" value="1"/>
</dbReference>
<dbReference type="SUPFAM" id="SSF52540">
    <property type="entry name" value="P-loop containing nucleoside triphosphate hydrolases"/>
    <property type="match status" value="2"/>
</dbReference>
<dbReference type="AlphaFoldDB" id="A0A9D4Z955"/>
<dbReference type="InterPro" id="IPR027417">
    <property type="entry name" value="P-loop_NTPase"/>
</dbReference>
<evidence type="ECO:0000256" key="2">
    <source>
        <dbReference type="ARBA" id="ARBA00022528"/>
    </source>
</evidence>
<reference evidence="7" key="1">
    <citation type="submission" date="2021-01" db="EMBL/GenBank/DDBJ databases">
        <title>Adiantum capillus-veneris genome.</title>
        <authorList>
            <person name="Fang Y."/>
            <person name="Liao Q."/>
        </authorList>
    </citation>
    <scope>NUCLEOTIDE SEQUENCE</scope>
    <source>
        <strain evidence="7">H3</strain>
        <tissue evidence="7">Leaf</tissue>
    </source>
</reference>
<feature type="domain" description="Helicase ATP-binding" evidence="5">
    <location>
        <begin position="231"/>
        <end position="405"/>
    </location>
</feature>
<keyword evidence="4" id="KW-0539">Nucleus</keyword>
<comment type="caution">
    <text evidence="7">The sequence shown here is derived from an EMBL/GenBank/DDBJ whole genome shotgun (WGS) entry which is preliminary data.</text>
</comment>
<evidence type="ECO:0000256" key="1">
    <source>
        <dbReference type="ARBA" id="ARBA00004123"/>
    </source>
</evidence>
<dbReference type="PANTHER" id="PTHR45629:SF7">
    <property type="entry name" value="DNA EXCISION REPAIR PROTEIN ERCC-6-RELATED"/>
    <property type="match status" value="1"/>
</dbReference>
<dbReference type="GO" id="GO:0005634">
    <property type="term" value="C:nucleus"/>
    <property type="evidence" value="ECO:0007669"/>
    <property type="project" value="UniProtKB-SubCell"/>
</dbReference>
<dbReference type="OrthoDB" id="413460at2759"/>
<dbReference type="GO" id="GO:0016787">
    <property type="term" value="F:hydrolase activity"/>
    <property type="evidence" value="ECO:0007669"/>
    <property type="project" value="UniProtKB-KW"/>
</dbReference>
<dbReference type="InterPro" id="IPR000330">
    <property type="entry name" value="SNF2_N"/>
</dbReference>
<keyword evidence="2" id="KW-0150">Chloroplast</keyword>
<dbReference type="FunFam" id="3.40.50.10810:FF:000019">
    <property type="entry name" value="DNA excision repair protein ERCC-6-like 2 isoform X1"/>
    <property type="match status" value="1"/>
</dbReference>
<protein>
    <submittedName>
        <fullName evidence="7">Uncharacterized protein</fullName>
    </submittedName>
</protein>
<dbReference type="Pfam" id="PF00271">
    <property type="entry name" value="Helicase_C"/>
    <property type="match status" value="1"/>
</dbReference>
<evidence type="ECO:0000259" key="6">
    <source>
        <dbReference type="PROSITE" id="PS51194"/>
    </source>
</evidence>
<keyword evidence="3" id="KW-0378">Hydrolase</keyword>
<keyword evidence="2" id="KW-0934">Plastid</keyword>
<evidence type="ECO:0000259" key="5">
    <source>
        <dbReference type="PROSITE" id="PS51192"/>
    </source>
</evidence>
<dbReference type="Gene3D" id="3.40.50.300">
    <property type="entry name" value="P-loop containing nucleotide triphosphate hydrolases"/>
    <property type="match status" value="1"/>
</dbReference>
<comment type="subcellular location">
    <subcellularLocation>
        <location evidence="1">Nucleus</location>
    </subcellularLocation>
</comment>
<keyword evidence="8" id="KW-1185">Reference proteome</keyword>
<dbReference type="CDD" id="cd18793">
    <property type="entry name" value="SF2_C_SNF"/>
    <property type="match status" value="1"/>
</dbReference>
<name>A0A9D4Z955_ADICA</name>
<dbReference type="PROSITE" id="PS51194">
    <property type="entry name" value="HELICASE_CTER"/>
    <property type="match status" value="1"/>
</dbReference>
<evidence type="ECO:0000256" key="4">
    <source>
        <dbReference type="ARBA" id="ARBA00023242"/>
    </source>
</evidence>
<dbReference type="InterPro" id="IPR050496">
    <property type="entry name" value="SNF2_RAD54_helicase_repair"/>
</dbReference>
<dbReference type="InterPro" id="IPR038718">
    <property type="entry name" value="SNF2-like_sf"/>
</dbReference>
<sequence length="883" mass="99122">MSLRDFKETLLLAESPQWSRRSVGLTGAVAGQGRKPPKGRLRDQMATIERQAADLECTLVGDSLPPTPASPPSALVPAPPSALSLRPLHCSPPLVSHVRPPKRRKLSDYAPSLVLDPFDLPLPNPLSTNEAEESPFVDGLLCNVRNSNMLDNDCLDIGEDADDDLAANKTQGDSEAGLFIQSQSEGLQEPLILWPPKGEGTNSDGGDVVQVPASINGRLMQHQREGVRFLYRLYRTNKGGVLGDDMGLGKTIQVIAFLAAVLQSEDTCGKMKNEDKLHKHRKQALIVAPTSVLRNWEQEFHAWGTFEVAIYHGAHREMVLKKLESGSLQIVLTSFDTFRIHGESLHTIDWDCMVVDEAHRLKNDKSDLYKVCSKVQTNRRYGLTGTIMQNKLMDLFNVFDWAASNCLGSREHFREYYDEPLKQGQRISAPERFVRIAEERRHHLAKVLQNHLLRREKHGTIGHLMMGKEDNVIFCEMSPLQCRVYKRLLASPDFQSLTRKDEPCSCGSPLTRAECCFRTVSQGIIWQYLHRESVDGCDSCPFCLILPCLTKLQQVSNHLELIKPNSKDDPEKRKKDELLAELVLAEDAGLVGGIAQEESFLGLSDTQHCGKMRALELLLAHWMQQGDKVLLFSYSVRMLDILDKFLIRKGYCFSRLDGSTAMSLRQSLVDDFNRSPSKQVFLISTRAGGLGLNLVSANRVVIFDPNWNPAQDLQAQDRSFRFGQRRHVTVYRLLAAGSLEELVYSRQIYKQQLFNIAVSGNLEKRYFEGVQDSKDYKGELFGISNLFKDLSEEAFTSEIIEKHEKRVLSFRVKSFSRAMNEKENEGVVTGSVEAGEATNIFESHKGFGNQAALRKCSGKQPPKDTLAAVLKAVGQFYTRFLVA</sequence>
<gene>
    <name evidence="7" type="ORF">GOP47_0018828</name>
</gene>
<dbReference type="InterPro" id="IPR001650">
    <property type="entry name" value="Helicase_C-like"/>
</dbReference>
<dbReference type="SMART" id="SM00487">
    <property type="entry name" value="DEXDc"/>
    <property type="match status" value="1"/>
</dbReference>
<evidence type="ECO:0000256" key="3">
    <source>
        <dbReference type="ARBA" id="ARBA00022801"/>
    </source>
</evidence>
<dbReference type="GO" id="GO:0005524">
    <property type="term" value="F:ATP binding"/>
    <property type="evidence" value="ECO:0007669"/>
    <property type="project" value="InterPro"/>
</dbReference>
<dbReference type="Proteomes" id="UP000886520">
    <property type="component" value="Chromosome 18"/>
</dbReference>
<dbReference type="SMART" id="SM00490">
    <property type="entry name" value="HELICc"/>
    <property type="match status" value="1"/>
</dbReference>
<proteinExistence type="predicted"/>
<dbReference type="PROSITE" id="PS51192">
    <property type="entry name" value="HELICASE_ATP_BIND_1"/>
    <property type="match status" value="1"/>
</dbReference>
<dbReference type="EMBL" id="JABFUD020000018">
    <property type="protein sequence ID" value="KAI5066204.1"/>
    <property type="molecule type" value="Genomic_DNA"/>
</dbReference>
<dbReference type="InterPro" id="IPR049730">
    <property type="entry name" value="SNF2/RAD54-like_C"/>
</dbReference>
<evidence type="ECO:0000313" key="7">
    <source>
        <dbReference type="EMBL" id="KAI5066204.1"/>
    </source>
</evidence>
<dbReference type="PANTHER" id="PTHR45629">
    <property type="entry name" value="SNF2/RAD54 FAMILY MEMBER"/>
    <property type="match status" value="1"/>
</dbReference>
<accession>A0A9D4Z955</accession>
<evidence type="ECO:0000313" key="8">
    <source>
        <dbReference type="Proteomes" id="UP000886520"/>
    </source>
</evidence>
<dbReference type="Pfam" id="PF00176">
    <property type="entry name" value="SNF2-rel_dom"/>
    <property type="match status" value="1"/>
</dbReference>
<dbReference type="InterPro" id="IPR014001">
    <property type="entry name" value="Helicase_ATP-bd"/>
</dbReference>
<feature type="domain" description="Helicase C-terminal" evidence="6">
    <location>
        <begin position="614"/>
        <end position="770"/>
    </location>
</feature>
<organism evidence="7 8">
    <name type="scientific">Adiantum capillus-veneris</name>
    <name type="common">Maidenhair fern</name>
    <dbReference type="NCBI Taxonomy" id="13818"/>
    <lineage>
        <taxon>Eukaryota</taxon>
        <taxon>Viridiplantae</taxon>
        <taxon>Streptophyta</taxon>
        <taxon>Embryophyta</taxon>
        <taxon>Tracheophyta</taxon>
        <taxon>Polypodiopsida</taxon>
        <taxon>Polypodiidae</taxon>
        <taxon>Polypodiales</taxon>
        <taxon>Pteridineae</taxon>
        <taxon>Pteridaceae</taxon>
        <taxon>Vittarioideae</taxon>
        <taxon>Adiantum</taxon>
    </lineage>
</organism>